<sequence length="279" mass="30252">MSLLVLSKKEFLDTVRSNTLLVMSLTFVLWAGFLAAIQHVPNVYAGSELPRSTMALMNSMQQSAVFFVPLIGLGLGYNAIGGERERGSLKFLLGLPHTRGDVVAGKFLGRTAVITVAILVGYATAAGVSILTTDSFSPDIFALYTLLTLLYGAVYIAIGIGASAFMKSRKTAFGVAVGLYMLFLLFWDVFLVLLQFVSVGQELPESGLPEWIQFVGLLNPATASGYAARALIPEFHALTLFPESDALYLQNWVGLVVLVLWVVVPLGVGYARFERMDLQ</sequence>
<dbReference type="Proteomes" id="UP000075321">
    <property type="component" value="Unassembled WGS sequence"/>
</dbReference>
<gene>
    <name evidence="2" type="ORF">HAPAU_26820</name>
</gene>
<keyword evidence="1" id="KW-0812">Transmembrane</keyword>
<dbReference type="GO" id="GO:0140359">
    <property type="term" value="F:ABC-type transporter activity"/>
    <property type="evidence" value="ECO:0007669"/>
    <property type="project" value="InterPro"/>
</dbReference>
<dbReference type="PANTHER" id="PTHR43471">
    <property type="entry name" value="ABC TRANSPORTER PERMEASE"/>
    <property type="match status" value="1"/>
</dbReference>
<dbReference type="AlphaFoldDB" id="A0A151ABV3"/>
<proteinExistence type="predicted"/>
<keyword evidence="3" id="KW-1185">Reference proteome</keyword>
<dbReference type="RefSeq" id="WP_066383368.1">
    <property type="nucleotide sequence ID" value="NZ_LTAZ01000007.1"/>
</dbReference>
<feature type="transmembrane region" description="Helical" evidence="1">
    <location>
        <begin position="60"/>
        <end position="80"/>
    </location>
</feature>
<accession>A0A151ABV3</accession>
<comment type="caution">
    <text evidence="2">The sequence shown here is derived from an EMBL/GenBank/DDBJ whole genome shotgun (WGS) entry which is preliminary data.</text>
</comment>
<feature type="transmembrane region" description="Helical" evidence="1">
    <location>
        <begin position="252"/>
        <end position="273"/>
    </location>
</feature>
<organism evidence="2 3">
    <name type="scientific">Halalkalicoccus paucihalophilus</name>
    <dbReference type="NCBI Taxonomy" id="1008153"/>
    <lineage>
        <taxon>Archaea</taxon>
        <taxon>Methanobacteriati</taxon>
        <taxon>Methanobacteriota</taxon>
        <taxon>Stenosarchaea group</taxon>
        <taxon>Halobacteria</taxon>
        <taxon>Halobacteriales</taxon>
        <taxon>Halococcaceae</taxon>
        <taxon>Halalkalicoccus</taxon>
    </lineage>
</organism>
<keyword evidence="1" id="KW-1133">Transmembrane helix</keyword>
<keyword evidence="1" id="KW-0472">Membrane</keyword>
<feature type="transmembrane region" description="Helical" evidence="1">
    <location>
        <begin position="172"/>
        <end position="197"/>
    </location>
</feature>
<name>A0A151ABV3_9EURY</name>
<feature type="transmembrane region" description="Helical" evidence="1">
    <location>
        <begin position="107"/>
        <end position="131"/>
    </location>
</feature>
<feature type="transmembrane region" description="Helical" evidence="1">
    <location>
        <begin position="20"/>
        <end position="40"/>
    </location>
</feature>
<dbReference type="PATRIC" id="fig|1008153.3.peg.2736"/>
<feature type="transmembrane region" description="Helical" evidence="1">
    <location>
        <begin position="143"/>
        <end position="165"/>
    </location>
</feature>
<reference evidence="2 3" key="1">
    <citation type="submission" date="2016-02" db="EMBL/GenBank/DDBJ databases">
        <title>Genome sequence of Halalkalicoccus paucihalophilus DSM 24557.</title>
        <authorList>
            <person name="Poehlein A."/>
            <person name="Daniel R."/>
        </authorList>
    </citation>
    <scope>NUCLEOTIDE SEQUENCE [LARGE SCALE GENOMIC DNA]</scope>
    <source>
        <strain evidence="2 3">DSM 24557</strain>
    </source>
</reference>
<evidence type="ECO:0000256" key="1">
    <source>
        <dbReference type="SAM" id="Phobius"/>
    </source>
</evidence>
<dbReference type="GO" id="GO:0005886">
    <property type="term" value="C:plasma membrane"/>
    <property type="evidence" value="ECO:0007669"/>
    <property type="project" value="UniProtKB-SubCell"/>
</dbReference>
<dbReference type="EMBL" id="LTAZ01000007">
    <property type="protein sequence ID" value="KYH25099.1"/>
    <property type="molecule type" value="Genomic_DNA"/>
</dbReference>
<protein>
    <submittedName>
        <fullName evidence="2">ABC-2 family transporter protein</fullName>
    </submittedName>
</protein>
<evidence type="ECO:0000313" key="2">
    <source>
        <dbReference type="EMBL" id="KYH25099.1"/>
    </source>
</evidence>
<dbReference type="PANTHER" id="PTHR43471:SF1">
    <property type="entry name" value="ABC TRANSPORTER PERMEASE PROTEIN NOSY-RELATED"/>
    <property type="match status" value="1"/>
</dbReference>
<evidence type="ECO:0000313" key="3">
    <source>
        <dbReference type="Proteomes" id="UP000075321"/>
    </source>
</evidence>
<dbReference type="OrthoDB" id="86287at2157"/>
<dbReference type="Pfam" id="PF12679">
    <property type="entry name" value="ABC2_membrane_2"/>
    <property type="match status" value="1"/>
</dbReference>